<dbReference type="Pfam" id="PF00990">
    <property type="entry name" value="GGDEF"/>
    <property type="match status" value="1"/>
</dbReference>
<keyword evidence="4" id="KW-0238">DNA-binding</keyword>
<keyword evidence="2" id="KW-0902">Two-component regulatory system</keyword>
<name>A0A956NBW5_UNCEI</name>
<dbReference type="Gene3D" id="3.40.50.2300">
    <property type="match status" value="1"/>
</dbReference>
<keyword evidence="1 6" id="KW-0597">Phosphoprotein</keyword>
<dbReference type="SUPFAM" id="SSF55073">
    <property type="entry name" value="Nucleotide cyclase"/>
    <property type="match status" value="1"/>
</dbReference>
<evidence type="ECO:0000256" key="4">
    <source>
        <dbReference type="ARBA" id="ARBA00023125"/>
    </source>
</evidence>
<evidence type="ECO:0000259" key="7">
    <source>
        <dbReference type="PROSITE" id="PS50110"/>
    </source>
</evidence>
<dbReference type="CDD" id="cd01949">
    <property type="entry name" value="GGDEF"/>
    <property type="match status" value="1"/>
</dbReference>
<dbReference type="InterPro" id="IPR039420">
    <property type="entry name" value="WalR-like"/>
</dbReference>
<dbReference type="AlphaFoldDB" id="A0A956NBW5"/>
<dbReference type="GO" id="GO:0005829">
    <property type="term" value="C:cytosol"/>
    <property type="evidence" value="ECO:0007669"/>
    <property type="project" value="TreeGrafter"/>
</dbReference>
<protein>
    <submittedName>
        <fullName evidence="9">Response regulator</fullName>
    </submittedName>
</protein>
<dbReference type="GO" id="GO:0006355">
    <property type="term" value="P:regulation of DNA-templated transcription"/>
    <property type="evidence" value="ECO:0007669"/>
    <property type="project" value="TreeGrafter"/>
</dbReference>
<dbReference type="GO" id="GO:0000156">
    <property type="term" value="F:phosphorelay response regulator activity"/>
    <property type="evidence" value="ECO:0007669"/>
    <property type="project" value="TreeGrafter"/>
</dbReference>
<reference evidence="9" key="1">
    <citation type="submission" date="2020-04" db="EMBL/GenBank/DDBJ databases">
        <authorList>
            <person name="Zhang T."/>
        </authorList>
    </citation>
    <scope>NUCLEOTIDE SEQUENCE</scope>
    <source>
        <strain evidence="9">HKST-UBA02</strain>
    </source>
</reference>
<accession>A0A956NBW5</accession>
<dbReference type="NCBIfam" id="TIGR00254">
    <property type="entry name" value="GGDEF"/>
    <property type="match status" value="1"/>
</dbReference>
<dbReference type="InterPro" id="IPR000160">
    <property type="entry name" value="GGDEF_dom"/>
</dbReference>
<evidence type="ECO:0000313" key="10">
    <source>
        <dbReference type="Proteomes" id="UP000739538"/>
    </source>
</evidence>
<dbReference type="PROSITE" id="PS50887">
    <property type="entry name" value="GGDEF"/>
    <property type="match status" value="1"/>
</dbReference>
<sequence>MTAQPKIVPEVPQILVVEDDSDLRKILRAILMREGYSVLTAGDGEEGLEVVEAHHPDLILLDVMMPKMDGRELCRRLKANVRTSQIPIIMLTAMSETNDRIGGLDLGANDYVTKPYEQRELLMRVRNLLDWGRLQRDANPLTGLPGNKGIEQQLRLRLENGGDFVFMYLDVDHFKPFNDFYSYQKGDQIIRLLAFLLRQAVDDLGAPTDFVGHVGGDDFVVITQPDRAQQVGDWIIQRFDEQVPELYNEVDRERGYIETKNRQGLVQRYPIMTLTIAAVSTANQGASHVAEISDIAAELKRFGKSQNRSVLVWDRRADG</sequence>
<keyword evidence="3" id="KW-0805">Transcription regulation</keyword>
<feature type="domain" description="GGDEF" evidence="8">
    <location>
        <begin position="162"/>
        <end position="294"/>
    </location>
</feature>
<evidence type="ECO:0000256" key="3">
    <source>
        <dbReference type="ARBA" id="ARBA00023015"/>
    </source>
</evidence>
<dbReference type="PANTHER" id="PTHR48111:SF1">
    <property type="entry name" value="TWO-COMPONENT RESPONSE REGULATOR ORR33"/>
    <property type="match status" value="1"/>
</dbReference>
<dbReference type="FunFam" id="3.40.50.2300:FF:000001">
    <property type="entry name" value="DNA-binding response regulator PhoB"/>
    <property type="match status" value="1"/>
</dbReference>
<dbReference type="EMBL" id="JAGQHS010000042">
    <property type="protein sequence ID" value="MCA9756118.1"/>
    <property type="molecule type" value="Genomic_DNA"/>
</dbReference>
<dbReference type="Gene3D" id="3.30.70.270">
    <property type="match status" value="1"/>
</dbReference>
<dbReference type="SMART" id="SM00267">
    <property type="entry name" value="GGDEF"/>
    <property type="match status" value="1"/>
</dbReference>
<dbReference type="Proteomes" id="UP000739538">
    <property type="component" value="Unassembled WGS sequence"/>
</dbReference>
<evidence type="ECO:0000256" key="6">
    <source>
        <dbReference type="PROSITE-ProRule" id="PRU00169"/>
    </source>
</evidence>
<dbReference type="InterPro" id="IPR043128">
    <property type="entry name" value="Rev_trsase/Diguanyl_cyclase"/>
</dbReference>
<dbReference type="SUPFAM" id="SSF52172">
    <property type="entry name" value="CheY-like"/>
    <property type="match status" value="1"/>
</dbReference>
<evidence type="ECO:0000259" key="8">
    <source>
        <dbReference type="PROSITE" id="PS50887"/>
    </source>
</evidence>
<dbReference type="CDD" id="cd17574">
    <property type="entry name" value="REC_OmpR"/>
    <property type="match status" value="1"/>
</dbReference>
<dbReference type="InterPro" id="IPR001789">
    <property type="entry name" value="Sig_transdc_resp-reg_receiver"/>
</dbReference>
<gene>
    <name evidence="9" type="ORF">KDA27_09970</name>
</gene>
<evidence type="ECO:0000256" key="5">
    <source>
        <dbReference type="ARBA" id="ARBA00023163"/>
    </source>
</evidence>
<dbReference type="PANTHER" id="PTHR48111">
    <property type="entry name" value="REGULATOR OF RPOS"/>
    <property type="match status" value="1"/>
</dbReference>
<dbReference type="PROSITE" id="PS50110">
    <property type="entry name" value="RESPONSE_REGULATORY"/>
    <property type="match status" value="1"/>
</dbReference>
<feature type="modified residue" description="4-aspartylphosphate" evidence="6">
    <location>
        <position position="62"/>
    </location>
</feature>
<dbReference type="InterPro" id="IPR029787">
    <property type="entry name" value="Nucleotide_cyclase"/>
</dbReference>
<dbReference type="GO" id="GO:0032993">
    <property type="term" value="C:protein-DNA complex"/>
    <property type="evidence" value="ECO:0007669"/>
    <property type="project" value="TreeGrafter"/>
</dbReference>
<evidence type="ECO:0000313" key="9">
    <source>
        <dbReference type="EMBL" id="MCA9756118.1"/>
    </source>
</evidence>
<dbReference type="SMART" id="SM00448">
    <property type="entry name" value="REC"/>
    <property type="match status" value="1"/>
</dbReference>
<comment type="caution">
    <text evidence="9">The sequence shown here is derived from an EMBL/GenBank/DDBJ whole genome shotgun (WGS) entry which is preliminary data.</text>
</comment>
<evidence type="ECO:0000256" key="1">
    <source>
        <dbReference type="ARBA" id="ARBA00022553"/>
    </source>
</evidence>
<dbReference type="InterPro" id="IPR011006">
    <property type="entry name" value="CheY-like_superfamily"/>
</dbReference>
<dbReference type="GO" id="GO:0000976">
    <property type="term" value="F:transcription cis-regulatory region binding"/>
    <property type="evidence" value="ECO:0007669"/>
    <property type="project" value="TreeGrafter"/>
</dbReference>
<evidence type="ECO:0000256" key="2">
    <source>
        <dbReference type="ARBA" id="ARBA00023012"/>
    </source>
</evidence>
<feature type="domain" description="Response regulatory" evidence="7">
    <location>
        <begin position="13"/>
        <end position="129"/>
    </location>
</feature>
<keyword evidence="5" id="KW-0804">Transcription</keyword>
<dbReference type="Pfam" id="PF00072">
    <property type="entry name" value="Response_reg"/>
    <property type="match status" value="1"/>
</dbReference>
<organism evidence="9 10">
    <name type="scientific">Eiseniibacteriota bacterium</name>
    <dbReference type="NCBI Taxonomy" id="2212470"/>
    <lineage>
        <taxon>Bacteria</taxon>
        <taxon>Candidatus Eiseniibacteriota</taxon>
    </lineage>
</organism>
<reference evidence="9" key="2">
    <citation type="journal article" date="2021" name="Microbiome">
        <title>Successional dynamics and alternative stable states in a saline activated sludge microbial community over 9 years.</title>
        <authorList>
            <person name="Wang Y."/>
            <person name="Ye J."/>
            <person name="Ju F."/>
            <person name="Liu L."/>
            <person name="Boyd J.A."/>
            <person name="Deng Y."/>
            <person name="Parks D.H."/>
            <person name="Jiang X."/>
            <person name="Yin X."/>
            <person name="Woodcroft B.J."/>
            <person name="Tyson G.W."/>
            <person name="Hugenholtz P."/>
            <person name="Polz M.F."/>
            <person name="Zhang T."/>
        </authorList>
    </citation>
    <scope>NUCLEOTIDE SEQUENCE</scope>
    <source>
        <strain evidence="9">HKST-UBA02</strain>
    </source>
</reference>
<proteinExistence type="predicted"/>